<dbReference type="InParanoid" id="G2YXY3"/>
<dbReference type="EMBL" id="FQ790360">
    <property type="protein sequence ID" value="CCD56481.1"/>
    <property type="molecule type" value="Genomic_DNA"/>
</dbReference>
<name>G2YXY3_BOTF4</name>
<evidence type="ECO:0000313" key="2">
    <source>
        <dbReference type="Proteomes" id="UP000008177"/>
    </source>
</evidence>
<organism evidence="1 2">
    <name type="scientific">Botryotinia fuckeliana (strain T4)</name>
    <name type="common">Noble rot fungus</name>
    <name type="synonym">Botrytis cinerea</name>
    <dbReference type="NCBI Taxonomy" id="999810"/>
    <lineage>
        <taxon>Eukaryota</taxon>
        <taxon>Fungi</taxon>
        <taxon>Dikarya</taxon>
        <taxon>Ascomycota</taxon>
        <taxon>Pezizomycotina</taxon>
        <taxon>Leotiomycetes</taxon>
        <taxon>Helotiales</taxon>
        <taxon>Sclerotiniaceae</taxon>
        <taxon>Botrytis</taxon>
    </lineage>
</organism>
<accession>G2YXY3</accession>
<protein>
    <submittedName>
        <fullName evidence="1">Uncharacterized protein</fullName>
    </submittedName>
</protein>
<dbReference type="HOGENOM" id="CLU_3087030_0_0_1"/>
<proteinExistence type="predicted"/>
<evidence type="ECO:0000313" key="1">
    <source>
        <dbReference type="EMBL" id="CCD56481.1"/>
    </source>
</evidence>
<dbReference type="AlphaFoldDB" id="G2YXY3"/>
<sequence>MLIFVYCDCGNLDKDKFGVTFSSPLTPPMLPFYDSGLAPGVPVEVLRGGFFG</sequence>
<gene>
    <name evidence="1" type="ORF">BofuT4_uP146500.1</name>
</gene>
<dbReference type="Proteomes" id="UP000008177">
    <property type="component" value="Unplaced contigs"/>
</dbReference>
<reference evidence="2" key="1">
    <citation type="journal article" date="2011" name="PLoS Genet.">
        <title>Genomic analysis of the necrotrophic fungal pathogens Sclerotinia sclerotiorum and Botrytis cinerea.</title>
        <authorList>
            <person name="Amselem J."/>
            <person name="Cuomo C.A."/>
            <person name="van Kan J.A."/>
            <person name="Viaud M."/>
            <person name="Benito E.P."/>
            <person name="Couloux A."/>
            <person name="Coutinho P.M."/>
            <person name="de Vries R.P."/>
            <person name="Dyer P.S."/>
            <person name="Fillinger S."/>
            <person name="Fournier E."/>
            <person name="Gout L."/>
            <person name="Hahn M."/>
            <person name="Kohn L."/>
            <person name="Lapalu N."/>
            <person name="Plummer K.M."/>
            <person name="Pradier J.M."/>
            <person name="Quevillon E."/>
            <person name="Sharon A."/>
            <person name="Simon A."/>
            <person name="ten Have A."/>
            <person name="Tudzynski B."/>
            <person name="Tudzynski P."/>
            <person name="Wincker P."/>
            <person name="Andrew M."/>
            <person name="Anthouard V."/>
            <person name="Beever R.E."/>
            <person name="Beffa R."/>
            <person name="Benoit I."/>
            <person name="Bouzid O."/>
            <person name="Brault B."/>
            <person name="Chen Z."/>
            <person name="Choquer M."/>
            <person name="Collemare J."/>
            <person name="Cotton P."/>
            <person name="Danchin E.G."/>
            <person name="Da Silva C."/>
            <person name="Gautier A."/>
            <person name="Giraud C."/>
            <person name="Giraud T."/>
            <person name="Gonzalez C."/>
            <person name="Grossetete S."/>
            <person name="Guldener U."/>
            <person name="Henrissat B."/>
            <person name="Howlett B.J."/>
            <person name="Kodira C."/>
            <person name="Kretschmer M."/>
            <person name="Lappartient A."/>
            <person name="Leroch M."/>
            <person name="Levis C."/>
            <person name="Mauceli E."/>
            <person name="Neuveglise C."/>
            <person name="Oeser B."/>
            <person name="Pearson M."/>
            <person name="Poulain J."/>
            <person name="Poussereau N."/>
            <person name="Quesneville H."/>
            <person name="Rascle C."/>
            <person name="Schumacher J."/>
            <person name="Segurens B."/>
            <person name="Sexton A."/>
            <person name="Silva E."/>
            <person name="Sirven C."/>
            <person name="Soanes D.M."/>
            <person name="Talbot N.J."/>
            <person name="Templeton M."/>
            <person name="Yandava C."/>
            <person name="Yarden O."/>
            <person name="Zeng Q."/>
            <person name="Rollins J.A."/>
            <person name="Lebrun M.H."/>
            <person name="Dickman M."/>
        </authorList>
    </citation>
    <scope>NUCLEOTIDE SEQUENCE [LARGE SCALE GENOMIC DNA]</scope>
    <source>
        <strain evidence="2">T4</strain>
    </source>
</reference>